<evidence type="ECO:0000259" key="7">
    <source>
        <dbReference type="PROSITE" id="PS50043"/>
    </source>
</evidence>
<dbReference type="PROSITE" id="PS50043">
    <property type="entry name" value="HTH_LUXR_2"/>
    <property type="match status" value="1"/>
</dbReference>
<dbReference type="AlphaFoldDB" id="A0AA96RED9"/>
<keyword evidence="10" id="KW-1185">Reference proteome</keyword>
<sequence>MKSILLVDDHRTFLAGTAFILEKYGYRVTTAAKAADALRLMEEAPFDLFVIDLKLPESSGFELAEAILRSFPEAIVVVLTGEDIAEHFDHLLALGVTAVLEKALGEEELAASLRLAEQRLTVLPVELARRLRATGSPADGGAGPTGPALSERELAVLQLIADGSKNKDIADRLFMSQRNVEYLLSGLFRKLGVQSRQEAVLKAVQEQWIRLGSP</sequence>
<dbReference type="InterPro" id="IPR039420">
    <property type="entry name" value="WalR-like"/>
</dbReference>
<evidence type="ECO:0000256" key="4">
    <source>
        <dbReference type="ARBA" id="ARBA00023125"/>
    </source>
</evidence>
<dbReference type="SUPFAM" id="SSF46894">
    <property type="entry name" value="C-terminal effector domain of the bipartite response regulators"/>
    <property type="match status" value="1"/>
</dbReference>
<keyword evidence="2" id="KW-0902">Two-component regulatory system</keyword>
<gene>
    <name evidence="9" type="ORF">MJA45_04640</name>
</gene>
<feature type="modified residue" description="4-aspartylphosphate" evidence="6">
    <location>
        <position position="52"/>
    </location>
</feature>
<dbReference type="Pfam" id="PF00196">
    <property type="entry name" value="GerE"/>
    <property type="match status" value="1"/>
</dbReference>
<dbReference type="GO" id="GO:0000160">
    <property type="term" value="P:phosphorelay signal transduction system"/>
    <property type="evidence" value="ECO:0007669"/>
    <property type="project" value="UniProtKB-KW"/>
</dbReference>
<protein>
    <submittedName>
        <fullName evidence="9">Response regulator transcription factor</fullName>
    </submittedName>
</protein>
<dbReference type="RefSeq" id="WP_315606117.1">
    <property type="nucleotide sequence ID" value="NZ_CP130318.1"/>
</dbReference>
<dbReference type="InterPro" id="IPR016032">
    <property type="entry name" value="Sig_transdc_resp-reg_C-effctor"/>
</dbReference>
<dbReference type="PANTHER" id="PTHR43214">
    <property type="entry name" value="TWO-COMPONENT RESPONSE REGULATOR"/>
    <property type="match status" value="1"/>
</dbReference>
<dbReference type="PANTHER" id="PTHR43214:SF1">
    <property type="entry name" value="TRANSCRIPTIONAL REGULATORY PROTEIN COMA"/>
    <property type="match status" value="1"/>
</dbReference>
<feature type="domain" description="Response regulatory" evidence="8">
    <location>
        <begin position="3"/>
        <end position="117"/>
    </location>
</feature>
<dbReference type="PROSITE" id="PS50110">
    <property type="entry name" value="RESPONSE_REGULATORY"/>
    <property type="match status" value="1"/>
</dbReference>
<keyword evidence="4" id="KW-0238">DNA-binding</keyword>
<dbReference type="PRINTS" id="PR00038">
    <property type="entry name" value="HTHLUXR"/>
</dbReference>
<feature type="domain" description="HTH luxR-type" evidence="7">
    <location>
        <begin position="142"/>
        <end position="207"/>
    </location>
</feature>
<evidence type="ECO:0000256" key="3">
    <source>
        <dbReference type="ARBA" id="ARBA00023015"/>
    </source>
</evidence>
<dbReference type="SUPFAM" id="SSF52172">
    <property type="entry name" value="CheY-like"/>
    <property type="match status" value="1"/>
</dbReference>
<name>A0AA96RED9_9BACL</name>
<dbReference type="CDD" id="cd00156">
    <property type="entry name" value="REC"/>
    <property type="match status" value="1"/>
</dbReference>
<dbReference type="GO" id="GO:0006355">
    <property type="term" value="P:regulation of DNA-templated transcription"/>
    <property type="evidence" value="ECO:0007669"/>
    <property type="project" value="InterPro"/>
</dbReference>
<organism evidence="9 10">
    <name type="scientific">Paenibacillus aurantius</name>
    <dbReference type="NCBI Taxonomy" id="2918900"/>
    <lineage>
        <taxon>Bacteria</taxon>
        <taxon>Bacillati</taxon>
        <taxon>Bacillota</taxon>
        <taxon>Bacilli</taxon>
        <taxon>Bacillales</taxon>
        <taxon>Paenibacillaceae</taxon>
        <taxon>Paenibacillus</taxon>
    </lineage>
</organism>
<evidence type="ECO:0000259" key="8">
    <source>
        <dbReference type="PROSITE" id="PS50110"/>
    </source>
</evidence>
<dbReference type="SMART" id="SM00421">
    <property type="entry name" value="HTH_LUXR"/>
    <property type="match status" value="1"/>
</dbReference>
<proteinExistence type="predicted"/>
<evidence type="ECO:0000313" key="10">
    <source>
        <dbReference type="Proteomes" id="UP001305702"/>
    </source>
</evidence>
<dbReference type="Gene3D" id="1.10.10.10">
    <property type="entry name" value="Winged helix-like DNA-binding domain superfamily/Winged helix DNA-binding domain"/>
    <property type="match status" value="1"/>
</dbReference>
<dbReference type="SMART" id="SM00448">
    <property type="entry name" value="REC"/>
    <property type="match status" value="1"/>
</dbReference>
<accession>A0AA96RED9</accession>
<evidence type="ECO:0000256" key="6">
    <source>
        <dbReference type="PROSITE-ProRule" id="PRU00169"/>
    </source>
</evidence>
<dbReference type="EMBL" id="CP130318">
    <property type="protein sequence ID" value="WNQ12340.1"/>
    <property type="molecule type" value="Genomic_DNA"/>
</dbReference>
<evidence type="ECO:0000256" key="2">
    <source>
        <dbReference type="ARBA" id="ARBA00023012"/>
    </source>
</evidence>
<dbReference type="Proteomes" id="UP001305702">
    <property type="component" value="Chromosome"/>
</dbReference>
<dbReference type="KEGG" id="paun:MJA45_04640"/>
<keyword evidence="5" id="KW-0804">Transcription</keyword>
<keyword evidence="3" id="KW-0805">Transcription regulation</keyword>
<keyword evidence="1 6" id="KW-0597">Phosphoprotein</keyword>
<evidence type="ECO:0000256" key="1">
    <source>
        <dbReference type="ARBA" id="ARBA00022553"/>
    </source>
</evidence>
<reference evidence="9 10" key="1">
    <citation type="submission" date="2022-02" db="EMBL/GenBank/DDBJ databases">
        <title>Paenibacillus sp. MBLB1776 Whole Genome Shotgun Sequencing.</title>
        <authorList>
            <person name="Hwang C.Y."/>
            <person name="Cho E.-S."/>
            <person name="Seo M.-J."/>
        </authorList>
    </citation>
    <scope>NUCLEOTIDE SEQUENCE [LARGE SCALE GENOMIC DNA]</scope>
    <source>
        <strain evidence="9 10">MBLB1776</strain>
    </source>
</reference>
<dbReference type="GO" id="GO:0003677">
    <property type="term" value="F:DNA binding"/>
    <property type="evidence" value="ECO:0007669"/>
    <property type="project" value="UniProtKB-KW"/>
</dbReference>
<dbReference type="InterPro" id="IPR001789">
    <property type="entry name" value="Sig_transdc_resp-reg_receiver"/>
</dbReference>
<dbReference type="InterPro" id="IPR011006">
    <property type="entry name" value="CheY-like_superfamily"/>
</dbReference>
<dbReference type="Gene3D" id="3.40.50.2300">
    <property type="match status" value="1"/>
</dbReference>
<dbReference type="Pfam" id="PF00072">
    <property type="entry name" value="Response_reg"/>
    <property type="match status" value="1"/>
</dbReference>
<dbReference type="InterPro" id="IPR036388">
    <property type="entry name" value="WH-like_DNA-bd_sf"/>
</dbReference>
<evidence type="ECO:0000313" key="9">
    <source>
        <dbReference type="EMBL" id="WNQ12340.1"/>
    </source>
</evidence>
<evidence type="ECO:0000256" key="5">
    <source>
        <dbReference type="ARBA" id="ARBA00023163"/>
    </source>
</evidence>
<dbReference type="CDD" id="cd06170">
    <property type="entry name" value="LuxR_C_like"/>
    <property type="match status" value="1"/>
</dbReference>
<dbReference type="InterPro" id="IPR000792">
    <property type="entry name" value="Tscrpt_reg_LuxR_C"/>
</dbReference>